<organism evidence="2 3">
    <name type="scientific">Cobetia amphilecti</name>
    <dbReference type="NCBI Taxonomy" id="1055104"/>
    <lineage>
        <taxon>Bacteria</taxon>
        <taxon>Pseudomonadati</taxon>
        <taxon>Pseudomonadota</taxon>
        <taxon>Gammaproteobacteria</taxon>
        <taxon>Oceanospirillales</taxon>
        <taxon>Halomonadaceae</taxon>
        <taxon>Cobetia</taxon>
    </lineage>
</organism>
<evidence type="ECO:0000256" key="1">
    <source>
        <dbReference type="SAM" id="MobiDB-lite"/>
    </source>
</evidence>
<dbReference type="InterPro" id="IPR018691">
    <property type="entry name" value="DUF2188"/>
</dbReference>
<protein>
    <submittedName>
        <fullName evidence="2">DUF2188 domain-containing protein</fullName>
    </submittedName>
</protein>
<accession>A0ABT6UUZ8</accession>
<sequence>MPANVWVVVHGSGWAVKREGAASASKVFTTQQAAIDYGRDLARKDHVELLIQGKDGKIRDRDSHGNDPHPPKG</sequence>
<name>A0ABT6UUZ8_9GAMM</name>
<dbReference type="RefSeq" id="WP_284727699.1">
    <property type="nucleotide sequence ID" value="NZ_JASCSA010000050.1"/>
</dbReference>
<proteinExistence type="predicted"/>
<reference evidence="3" key="1">
    <citation type="submission" date="2023-07" db="EMBL/GenBank/DDBJ databases">
        <title>Genome-based characterization of strain KMM 296 and proposal for reclassification of Cobetia litoralis and Cobetia pacifica, and emended description of the species Cobetia amphilecti and Cobetia marina.</title>
        <authorList>
            <person name="Balabanova L."/>
            <person name="Nedashkovskaya O."/>
        </authorList>
    </citation>
    <scope>NUCLEOTIDE SEQUENCE [LARGE SCALE GENOMIC DNA]</scope>
    <source>
        <strain evidence="3">NRIC 0815</strain>
    </source>
</reference>
<dbReference type="Proteomes" id="UP001229025">
    <property type="component" value="Unassembled WGS sequence"/>
</dbReference>
<keyword evidence="3" id="KW-1185">Reference proteome</keyword>
<feature type="region of interest" description="Disordered" evidence="1">
    <location>
        <begin position="52"/>
        <end position="73"/>
    </location>
</feature>
<evidence type="ECO:0000313" key="3">
    <source>
        <dbReference type="Proteomes" id="UP001229025"/>
    </source>
</evidence>
<evidence type="ECO:0000313" key="2">
    <source>
        <dbReference type="EMBL" id="MDI5886185.1"/>
    </source>
</evidence>
<comment type="caution">
    <text evidence="2">The sequence shown here is derived from an EMBL/GenBank/DDBJ whole genome shotgun (WGS) entry which is preliminary data.</text>
</comment>
<dbReference type="Pfam" id="PF09954">
    <property type="entry name" value="DUF2188"/>
    <property type="match status" value="1"/>
</dbReference>
<dbReference type="EMBL" id="JASCSA010000050">
    <property type="protein sequence ID" value="MDI5886185.1"/>
    <property type="molecule type" value="Genomic_DNA"/>
</dbReference>
<gene>
    <name evidence="2" type="ORF">QLT01_17730</name>
</gene>